<accession>A0A1D1YEL6</accession>
<feature type="region of interest" description="Disordered" evidence="1">
    <location>
        <begin position="92"/>
        <end position="152"/>
    </location>
</feature>
<protein>
    <submittedName>
        <fullName evidence="2">Uncharacterized protein</fullName>
    </submittedName>
</protein>
<dbReference type="AlphaFoldDB" id="A0A1D1YEL6"/>
<sequence>YVQLWAKAGSGRSGRRRASTVEGVRAVWLRADGGSGRWRALPVEGVGAGGLAGNAGRRCGRGSQPWMLRRWYGGLRGASARGAAVGGGLRWRSASSDLETGGGTEGAPADLRIGDGVPRHRRGQIWKHDEDGRAEWQRRPWTPPQGEAADRR</sequence>
<evidence type="ECO:0000256" key="1">
    <source>
        <dbReference type="SAM" id="MobiDB-lite"/>
    </source>
</evidence>
<name>A0A1D1YEL6_9ARAE</name>
<organism evidence="2">
    <name type="scientific">Anthurium amnicola</name>
    <dbReference type="NCBI Taxonomy" id="1678845"/>
    <lineage>
        <taxon>Eukaryota</taxon>
        <taxon>Viridiplantae</taxon>
        <taxon>Streptophyta</taxon>
        <taxon>Embryophyta</taxon>
        <taxon>Tracheophyta</taxon>
        <taxon>Spermatophyta</taxon>
        <taxon>Magnoliopsida</taxon>
        <taxon>Liliopsida</taxon>
        <taxon>Araceae</taxon>
        <taxon>Pothoideae</taxon>
        <taxon>Potheae</taxon>
        <taxon>Anthurium</taxon>
    </lineage>
</organism>
<gene>
    <name evidence="2" type="ORF">g.81638</name>
</gene>
<feature type="compositionally biased region" description="Basic and acidic residues" evidence="1">
    <location>
        <begin position="126"/>
        <end position="138"/>
    </location>
</feature>
<dbReference type="EMBL" id="GDJX01014848">
    <property type="protein sequence ID" value="JAT53088.1"/>
    <property type="molecule type" value="Transcribed_RNA"/>
</dbReference>
<evidence type="ECO:0000313" key="2">
    <source>
        <dbReference type="EMBL" id="JAT53088.1"/>
    </source>
</evidence>
<reference evidence="2" key="1">
    <citation type="submission" date="2015-07" db="EMBL/GenBank/DDBJ databases">
        <title>Transcriptome Assembly of Anthurium amnicola.</title>
        <authorList>
            <person name="Suzuki J."/>
        </authorList>
    </citation>
    <scope>NUCLEOTIDE SEQUENCE</scope>
</reference>
<feature type="non-terminal residue" evidence="2">
    <location>
        <position position="1"/>
    </location>
</feature>
<proteinExistence type="predicted"/>